<keyword evidence="2" id="KW-0732">Signal</keyword>
<dbReference type="Pfam" id="PF00515">
    <property type="entry name" value="TPR_1"/>
    <property type="match status" value="1"/>
</dbReference>
<protein>
    <recommendedName>
        <fullName evidence="5">Tetratricopeptide repeat-containing protein</fullName>
    </recommendedName>
</protein>
<dbReference type="Proteomes" id="UP001156694">
    <property type="component" value="Unassembled WGS sequence"/>
</dbReference>
<dbReference type="SUPFAM" id="SSF48452">
    <property type="entry name" value="TPR-like"/>
    <property type="match status" value="1"/>
</dbReference>
<evidence type="ECO:0000313" key="4">
    <source>
        <dbReference type="Proteomes" id="UP001156694"/>
    </source>
</evidence>
<organism evidence="3 4">
    <name type="scientific">Amylibacter marinus</name>
    <dbReference type="NCBI Taxonomy" id="1475483"/>
    <lineage>
        <taxon>Bacteria</taxon>
        <taxon>Pseudomonadati</taxon>
        <taxon>Pseudomonadota</taxon>
        <taxon>Alphaproteobacteria</taxon>
        <taxon>Rhodobacterales</taxon>
        <taxon>Paracoccaceae</taxon>
        <taxon>Amylibacter</taxon>
    </lineage>
</organism>
<proteinExistence type="predicted"/>
<keyword evidence="4" id="KW-1185">Reference proteome</keyword>
<dbReference type="InterPro" id="IPR011990">
    <property type="entry name" value="TPR-like_helical_dom_sf"/>
</dbReference>
<keyword evidence="1" id="KW-0802">TPR repeat</keyword>
<dbReference type="InterPro" id="IPR019734">
    <property type="entry name" value="TPR_rpt"/>
</dbReference>
<dbReference type="Gene3D" id="1.25.40.10">
    <property type="entry name" value="Tetratricopeptide repeat domain"/>
    <property type="match status" value="1"/>
</dbReference>
<dbReference type="RefSeq" id="WP_284375539.1">
    <property type="nucleotide sequence ID" value="NZ_BSNN01000002.1"/>
</dbReference>
<dbReference type="EMBL" id="BSNN01000002">
    <property type="protein sequence ID" value="GLQ34032.1"/>
    <property type="molecule type" value="Genomic_DNA"/>
</dbReference>
<gene>
    <name evidence="3" type="ORF">GCM10007939_03150</name>
</gene>
<dbReference type="PROSITE" id="PS50005">
    <property type="entry name" value="TPR"/>
    <property type="match status" value="1"/>
</dbReference>
<evidence type="ECO:0000256" key="2">
    <source>
        <dbReference type="SAM" id="SignalP"/>
    </source>
</evidence>
<feature type="chain" id="PRO_5046930324" description="Tetratricopeptide repeat-containing protein" evidence="2">
    <location>
        <begin position="22"/>
        <end position="180"/>
    </location>
</feature>
<accession>A0ABQ5VRJ5</accession>
<evidence type="ECO:0008006" key="5">
    <source>
        <dbReference type="Google" id="ProtNLM"/>
    </source>
</evidence>
<name>A0ABQ5VRJ5_9RHOB</name>
<feature type="signal peptide" evidence="2">
    <location>
        <begin position="1"/>
        <end position="21"/>
    </location>
</feature>
<comment type="caution">
    <text evidence="3">The sequence shown here is derived from an EMBL/GenBank/DDBJ whole genome shotgun (WGS) entry which is preliminary data.</text>
</comment>
<sequence>MKPTTLLCVLTISCFPSATLAAGSSTPTPPEPTETTTHCEDGQIWDAETETCIEPDKETGLSDDLIYQNAREFAYDGQYKNALKLLNLASNQSDPRILNYKGFVNRKSGNMEKALQYYQRALEISPKYNLARSYYGQALVTIGKTDAARQQLALIAQNNGIGSWPHTALAQTLSGPFAIY</sequence>
<evidence type="ECO:0000256" key="1">
    <source>
        <dbReference type="PROSITE-ProRule" id="PRU00339"/>
    </source>
</evidence>
<dbReference type="SMART" id="SM00028">
    <property type="entry name" value="TPR"/>
    <property type="match status" value="1"/>
</dbReference>
<reference evidence="4" key="1">
    <citation type="journal article" date="2019" name="Int. J. Syst. Evol. Microbiol.">
        <title>The Global Catalogue of Microorganisms (GCM) 10K type strain sequencing project: providing services to taxonomists for standard genome sequencing and annotation.</title>
        <authorList>
            <consortium name="The Broad Institute Genomics Platform"/>
            <consortium name="The Broad Institute Genome Sequencing Center for Infectious Disease"/>
            <person name="Wu L."/>
            <person name="Ma J."/>
        </authorList>
    </citation>
    <scope>NUCLEOTIDE SEQUENCE [LARGE SCALE GENOMIC DNA]</scope>
    <source>
        <strain evidence="4">NBRC 110140</strain>
    </source>
</reference>
<feature type="repeat" description="TPR" evidence="1">
    <location>
        <begin position="95"/>
        <end position="128"/>
    </location>
</feature>
<evidence type="ECO:0000313" key="3">
    <source>
        <dbReference type="EMBL" id="GLQ34032.1"/>
    </source>
</evidence>